<dbReference type="KEGG" id="bfn:OI25_8182"/>
<proteinExistence type="predicted"/>
<accession>A0AAW3V552</accession>
<evidence type="ECO:0000313" key="4">
    <source>
        <dbReference type="Proteomes" id="UP000032614"/>
    </source>
</evidence>
<keyword evidence="2" id="KW-0614">Plasmid</keyword>
<keyword evidence="1" id="KW-1133">Transmembrane helix</keyword>
<protein>
    <submittedName>
        <fullName evidence="3">Uncharacterized protein</fullName>
    </submittedName>
</protein>
<reference evidence="3 5" key="2">
    <citation type="submission" date="2020-08" db="EMBL/GenBank/DDBJ databases">
        <title>Genomic Encyclopedia of Type Strains, Phase IV (KMG-V): Genome sequencing to study the core and pangenomes of soil and plant-associated prokaryotes.</title>
        <authorList>
            <person name="Whitman W."/>
        </authorList>
    </citation>
    <scope>NUCLEOTIDE SEQUENCE [LARGE SCALE GENOMIC DNA]</scope>
    <source>
        <strain evidence="3 5">SEMIA 4013</strain>
    </source>
</reference>
<gene>
    <name evidence="3" type="ORF">GGD69_005935</name>
    <name evidence="2" type="ORF">OI25_8182</name>
</gene>
<dbReference type="AlphaFoldDB" id="A0AAW3V552"/>
<dbReference type="RefSeq" id="WP_028197132.1">
    <property type="nucleotide sequence ID" value="NZ_CADFGE010000013.1"/>
</dbReference>
<keyword evidence="1" id="KW-0812">Transmembrane</keyword>
<dbReference type="Proteomes" id="UP000518681">
    <property type="component" value="Unassembled WGS sequence"/>
</dbReference>
<geneLocation type="plasmid" evidence="2 4">
    <name>pBIL</name>
</geneLocation>
<evidence type="ECO:0000313" key="5">
    <source>
        <dbReference type="Proteomes" id="UP000518681"/>
    </source>
</evidence>
<feature type="transmembrane region" description="Helical" evidence="1">
    <location>
        <begin position="12"/>
        <end position="34"/>
    </location>
</feature>
<name>A0AAW3V552_9BURK</name>
<evidence type="ECO:0000256" key="1">
    <source>
        <dbReference type="SAM" id="Phobius"/>
    </source>
</evidence>
<feature type="transmembrane region" description="Helical" evidence="1">
    <location>
        <begin position="46"/>
        <end position="69"/>
    </location>
</feature>
<dbReference type="GeneID" id="66513393"/>
<dbReference type="Proteomes" id="UP000032614">
    <property type="component" value="Plasmid pBIL"/>
</dbReference>
<organism evidence="3 5">
    <name type="scientific">Paraburkholderia fungorum</name>
    <dbReference type="NCBI Taxonomy" id="134537"/>
    <lineage>
        <taxon>Bacteria</taxon>
        <taxon>Pseudomonadati</taxon>
        <taxon>Pseudomonadota</taxon>
        <taxon>Betaproteobacteria</taxon>
        <taxon>Burkholderiales</taxon>
        <taxon>Burkholderiaceae</taxon>
        <taxon>Paraburkholderia</taxon>
    </lineage>
</organism>
<dbReference type="EMBL" id="CP010024">
    <property type="protein sequence ID" value="AJZ56159.1"/>
    <property type="molecule type" value="Genomic_DNA"/>
</dbReference>
<dbReference type="EMBL" id="JACIIK010000011">
    <property type="protein sequence ID" value="MBB6205041.1"/>
    <property type="molecule type" value="Genomic_DNA"/>
</dbReference>
<reference evidence="2 4" key="1">
    <citation type="journal article" date="2015" name="Genome Announc.">
        <title>Complete genome sequences for 59 burkholderia isolates, both pathogenic and near neighbor.</title>
        <authorList>
            <person name="Johnson S.L."/>
            <person name="Bishop-Lilly K.A."/>
            <person name="Ladner J.T."/>
            <person name="Daligault H.E."/>
            <person name="Davenport K.W."/>
            <person name="Jaissle J."/>
            <person name="Frey K.G."/>
            <person name="Koroleva G.I."/>
            <person name="Bruce D.C."/>
            <person name="Coyne S.R."/>
            <person name="Broomall S.M."/>
            <person name="Li P.E."/>
            <person name="Teshima H."/>
            <person name="Gibbons H.S."/>
            <person name="Palacios G.F."/>
            <person name="Rosenzweig C.N."/>
            <person name="Redden C.L."/>
            <person name="Xu Y."/>
            <person name="Minogue T.D."/>
            <person name="Chain P.S."/>
        </authorList>
    </citation>
    <scope>NUCLEOTIDE SEQUENCE [LARGE SCALE GENOMIC DNA]</scope>
    <source>
        <strain evidence="2">ATCC BAA-463</strain>
        <plasmid evidence="4">pBIL</plasmid>
    </source>
</reference>
<evidence type="ECO:0000313" key="2">
    <source>
        <dbReference type="EMBL" id="AJZ56159.1"/>
    </source>
</evidence>
<sequence>MKAASKIRFKARLIVLLIGLLVTEITVLTISILVGLEGTKVPPMPFAVFACVTLALAQRWVIVDAANAFEEATRNRKVILAGLPPQLVSISQTCSRRWFVLLHVRLHPELIDPDLD</sequence>
<keyword evidence="1" id="KW-0472">Membrane</keyword>
<evidence type="ECO:0000313" key="3">
    <source>
        <dbReference type="EMBL" id="MBB6205041.1"/>
    </source>
</evidence>